<dbReference type="InterPro" id="IPR029063">
    <property type="entry name" value="SAM-dependent_MTases_sf"/>
</dbReference>
<sequence length="284" mass="30729">MTAHFTPEWLALREPLDAAARSPLLAARLAASLPARPRLLDLGAGTGALFRWLAPMLGRAQAWTLVDDEADRIEAAFDAIEAWADAREWTVTRPGRALLVHTPRGAWRVEALIGDLADLPALPFTRVDAVVCSALLDRASRGWIERLASLLRTPLLACLMARGPMSFLPLHPADAVLRAGLWRAQAQDSGLGPALGARAGMTLWRVLSARGFAVTSAPTDWHVPRTAPATLRAVVEACAEDAAAWQPIRSDAIEAWRRARIRQALAARLAICSGHRDSLALPPR</sequence>
<proteinExistence type="predicted"/>
<dbReference type="EMBL" id="VWPK01000001">
    <property type="protein sequence ID" value="KAA5614739.1"/>
    <property type="molecule type" value="Genomic_DNA"/>
</dbReference>
<keyword evidence="1" id="KW-0489">Methyltransferase</keyword>
<dbReference type="GO" id="GO:0008168">
    <property type="term" value="F:methyltransferase activity"/>
    <property type="evidence" value="ECO:0007669"/>
    <property type="project" value="UniProtKB-KW"/>
</dbReference>
<dbReference type="Gene3D" id="3.40.50.150">
    <property type="entry name" value="Vaccinia Virus protein VP39"/>
    <property type="match status" value="1"/>
</dbReference>
<dbReference type="OrthoDB" id="7273451at2"/>
<organism evidence="1 2">
    <name type="scientific">Rhodovastum atsumiense</name>
    <dbReference type="NCBI Taxonomy" id="504468"/>
    <lineage>
        <taxon>Bacteria</taxon>
        <taxon>Pseudomonadati</taxon>
        <taxon>Pseudomonadota</taxon>
        <taxon>Alphaproteobacteria</taxon>
        <taxon>Acetobacterales</taxon>
        <taxon>Acetobacteraceae</taxon>
        <taxon>Rhodovastum</taxon>
    </lineage>
</organism>
<accession>A0A5M6J3D9</accession>
<evidence type="ECO:0000313" key="1">
    <source>
        <dbReference type="EMBL" id="KAA5614739.1"/>
    </source>
</evidence>
<dbReference type="RefSeq" id="WP_150038573.1">
    <property type="nucleotide sequence ID" value="NZ_OW485601.1"/>
</dbReference>
<gene>
    <name evidence="1" type="ORF">F1189_01015</name>
</gene>
<dbReference type="AlphaFoldDB" id="A0A5M6J3D9"/>
<reference evidence="1 2" key="1">
    <citation type="submission" date="2019-09" db="EMBL/GenBank/DDBJ databases">
        <title>Genome sequence of Rhodovastum atsumiense, a diverse member of the Acetobacteraceae family of non-sulfur purple photosynthetic bacteria.</title>
        <authorList>
            <person name="Meyer T."/>
            <person name="Kyndt J."/>
        </authorList>
    </citation>
    <scope>NUCLEOTIDE SEQUENCE [LARGE SCALE GENOMIC DNA]</scope>
    <source>
        <strain evidence="1 2">DSM 21279</strain>
    </source>
</reference>
<dbReference type="SUPFAM" id="SSF53335">
    <property type="entry name" value="S-adenosyl-L-methionine-dependent methyltransferases"/>
    <property type="match status" value="1"/>
</dbReference>
<evidence type="ECO:0000313" key="2">
    <source>
        <dbReference type="Proteomes" id="UP000325255"/>
    </source>
</evidence>
<name>A0A5M6J3D9_9PROT</name>
<keyword evidence="2" id="KW-1185">Reference proteome</keyword>
<comment type="caution">
    <text evidence="1">The sequence shown here is derived from an EMBL/GenBank/DDBJ whole genome shotgun (WGS) entry which is preliminary data.</text>
</comment>
<dbReference type="CDD" id="cd02440">
    <property type="entry name" value="AdoMet_MTases"/>
    <property type="match status" value="1"/>
</dbReference>
<keyword evidence="1" id="KW-0808">Transferase</keyword>
<dbReference type="GO" id="GO:0032259">
    <property type="term" value="P:methylation"/>
    <property type="evidence" value="ECO:0007669"/>
    <property type="project" value="UniProtKB-KW"/>
</dbReference>
<protein>
    <submittedName>
        <fullName evidence="1">Class I SAM-dependent methyltransferase</fullName>
    </submittedName>
</protein>
<dbReference type="Proteomes" id="UP000325255">
    <property type="component" value="Unassembled WGS sequence"/>
</dbReference>